<feature type="signal peptide" evidence="1">
    <location>
        <begin position="1"/>
        <end position="21"/>
    </location>
</feature>
<proteinExistence type="predicted"/>
<dbReference type="EMBL" id="JACXAF010000017">
    <property type="protein sequence ID" value="MBD1390395.1"/>
    <property type="molecule type" value="Genomic_DNA"/>
</dbReference>
<dbReference type="InterPro" id="IPR036249">
    <property type="entry name" value="Thioredoxin-like_sf"/>
</dbReference>
<feature type="domain" description="Thioredoxin" evidence="2">
    <location>
        <begin position="10"/>
        <end position="125"/>
    </location>
</feature>
<keyword evidence="1" id="KW-0732">Signal</keyword>
<accession>A0A8J6QI84</accession>
<evidence type="ECO:0000313" key="3">
    <source>
        <dbReference type="EMBL" id="MBD1390395.1"/>
    </source>
</evidence>
<dbReference type="RefSeq" id="WP_191145464.1">
    <property type="nucleotide sequence ID" value="NZ_JACXAF010000017.1"/>
</dbReference>
<dbReference type="Proteomes" id="UP000638014">
    <property type="component" value="Unassembled WGS sequence"/>
</dbReference>
<organism evidence="3 4">
    <name type="scientific">Neiella litorisoli</name>
    <dbReference type="NCBI Taxonomy" id="2771431"/>
    <lineage>
        <taxon>Bacteria</taxon>
        <taxon>Pseudomonadati</taxon>
        <taxon>Pseudomonadota</taxon>
        <taxon>Gammaproteobacteria</taxon>
        <taxon>Alteromonadales</taxon>
        <taxon>Echinimonadaceae</taxon>
        <taxon>Neiella</taxon>
    </lineage>
</organism>
<evidence type="ECO:0000259" key="2">
    <source>
        <dbReference type="PROSITE" id="PS51352"/>
    </source>
</evidence>
<evidence type="ECO:0000313" key="4">
    <source>
        <dbReference type="Proteomes" id="UP000638014"/>
    </source>
</evidence>
<dbReference type="Pfam" id="PF00085">
    <property type="entry name" value="Thioredoxin"/>
    <property type="match status" value="1"/>
</dbReference>
<name>A0A8J6QI84_9GAMM</name>
<comment type="caution">
    <text evidence="3">The sequence shown here is derived from an EMBL/GenBank/DDBJ whole genome shotgun (WGS) entry which is preliminary data.</text>
</comment>
<dbReference type="AlphaFoldDB" id="A0A8J6QI84"/>
<sequence length="126" mass="14402">MSKLFTGLVLLLGLVSTIATAQPFNEQTYQQLQADQQVVLIDVKAKWCPTCAKQAKILKRYFEQHPDSSITLLEVDFDDQKQWVSHFKAPRQSTLVLMKGEQRLWFSVAETREDKIFAALKAAESK</sequence>
<dbReference type="CDD" id="cd02947">
    <property type="entry name" value="TRX_family"/>
    <property type="match status" value="1"/>
</dbReference>
<dbReference type="InterPro" id="IPR013766">
    <property type="entry name" value="Thioredoxin_domain"/>
</dbReference>
<dbReference type="Gene3D" id="3.40.30.10">
    <property type="entry name" value="Glutaredoxin"/>
    <property type="match status" value="1"/>
</dbReference>
<protein>
    <submittedName>
        <fullName evidence="3">Thioredoxin family protein</fullName>
    </submittedName>
</protein>
<keyword evidence="4" id="KW-1185">Reference proteome</keyword>
<dbReference type="PROSITE" id="PS51352">
    <property type="entry name" value="THIOREDOXIN_2"/>
    <property type="match status" value="1"/>
</dbReference>
<evidence type="ECO:0000256" key="1">
    <source>
        <dbReference type="SAM" id="SignalP"/>
    </source>
</evidence>
<feature type="chain" id="PRO_5035255765" evidence="1">
    <location>
        <begin position="22"/>
        <end position="126"/>
    </location>
</feature>
<dbReference type="SUPFAM" id="SSF52833">
    <property type="entry name" value="Thioredoxin-like"/>
    <property type="match status" value="1"/>
</dbReference>
<gene>
    <name evidence="3" type="ORF">IC617_13210</name>
</gene>
<reference evidence="3" key="1">
    <citation type="submission" date="2020-09" db="EMBL/GenBank/DDBJ databases">
        <title>A novel bacterium of genus Neiella, isolated from South China Sea.</title>
        <authorList>
            <person name="Huang H."/>
            <person name="Mo K."/>
            <person name="Hu Y."/>
        </authorList>
    </citation>
    <scope>NUCLEOTIDE SEQUENCE</scope>
    <source>
        <strain evidence="3">HB171785</strain>
    </source>
</reference>